<dbReference type="Proteomes" id="UP000302139">
    <property type="component" value="Unassembled WGS sequence"/>
</dbReference>
<feature type="compositionally biased region" description="Basic and acidic residues" evidence="1">
    <location>
        <begin position="1"/>
        <end position="13"/>
    </location>
</feature>
<proteinExistence type="predicted"/>
<feature type="region of interest" description="Disordered" evidence="1">
    <location>
        <begin position="1"/>
        <end position="34"/>
    </location>
</feature>
<protein>
    <submittedName>
        <fullName evidence="3">Uncharacterized protein</fullName>
    </submittedName>
</protein>
<dbReference type="RefSeq" id="WP_154696719.1">
    <property type="nucleotide sequence ID" value="NZ_BAABTN010000011.1"/>
</dbReference>
<gene>
    <name evidence="2" type="ORF">SAV14893_085800</name>
    <name evidence="3" type="ORF">SAV31267_089210</name>
</gene>
<dbReference type="Proteomes" id="UP000299211">
    <property type="component" value="Unassembled WGS sequence"/>
</dbReference>
<evidence type="ECO:0000313" key="3">
    <source>
        <dbReference type="EMBL" id="GDY79436.1"/>
    </source>
</evidence>
<organism evidence="3 4">
    <name type="scientific">Streptomyces avermitilis</name>
    <dbReference type="NCBI Taxonomy" id="33903"/>
    <lineage>
        <taxon>Bacteria</taxon>
        <taxon>Bacillati</taxon>
        <taxon>Actinomycetota</taxon>
        <taxon>Actinomycetes</taxon>
        <taxon>Kitasatosporales</taxon>
        <taxon>Streptomycetaceae</taxon>
        <taxon>Streptomyces</taxon>
    </lineage>
</organism>
<sequence>MLADDAHPERSADGHPLIHAMQPVAGDGRHAHAVEKDIGHWNPLHADGNGE</sequence>
<evidence type="ECO:0000256" key="1">
    <source>
        <dbReference type="SAM" id="MobiDB-lite"/>
    </source>
</evidence>
<dbReference type="EMBL" id="BJHY01000002">
    <property type="protein sequence ID" value="GDY79436.1"/>
    <property type="molecule type" value="Genomic_DNA"/>
</dbReference>
<dbReference type="GeneID" id="42527430"/>
<name>A0A4D4N6D6_STRAX</name>
<evidence type="ECO:0000313" key="2">
    <source>
        <dbReference type="EMBL" id="GDY69187.1"/>
    </source>
</evidence>
<reference evidence="2 5" key="2">
    <citation type="submission" date="2019-04" db="EMBL/GenBank/DDBJ databases">
        <title>Draft genome sequences of Streptomyces avermitilis NBRC 14893.</title>
        <authorList>
            <person name="Komaki H."/>
            <person name="Tamura T."/>
            <person name="Hosoyama A."/>
        </authorList>
    </citation>
    <scope>NUCLEOTIDE SEQUENCE [LARGE SCALE GENOMIC DNA]</scope>
    <source>
        <strain evidence="2 5">NBRC 14893</strain>
    </source>
</reference>
<comment type="caution">
    <text evidence="3">The sequence shown here is derived from an EMBL/GenBank/DDBJ whole genome shotgun (WGS) entry which is preliminary data.</text>
</comment>
<evidence type="ECO:0000313" key="4">
    <source>
        <dbReference type="Proteomes" id="UP000299211"/>
    </source>
</evidence>
<dbReference type="AlphaFoldDB" id="A0A4D4N6D6"/>
<accession>A0A4D4N6D6</accession>
<reference evidence="3 4" key="1">
    <citation type="submission" date="2019-04" db="EMBL/GenBank/DDBJ databases">
        <title>Draft genome sequences of Streptomyces avermitilis ATCC 31267.</title>
        <authorList>
            <person name="Komaki H."/>
            <person name="Tamura T."/>
            <person name="Hosoyama A."/>
        </authorList>
    </citation>
    <scope>NUCLEOTIDE SEQUENCE [LARGE SCALE GENOMIC DNA]</scope>
    <source>
        <strain evidence="3 4">ATCC 31267</strain>
    </source>
</reference>
<dbReference type="EMBL" id="BJHX01000002">
    <property type="protein sequence ID" value="GDY69187.1"/>
    <property type="molecule type" value="Genomic_DNA"/>
</dbReference>
<evidence type="ECO:0000313" key="5">
    <source>
        <dbReference type="Proteomes" id="UP000302139"/>
    </source>
</evidence>